<evidence type="ECO:0000313" key="16">
    <source>
        <dbReference type="Ensembl" id="ENSPCLP00000001673.1"/>
    </source>
</evidence>
<keyword evidence="6 14" id="KW-1133">Transmembrane helix</keyword>
<comment type="subcellular location">
    <subcellularLocation>
        <location evidence="1">Cell membrane</location>
        <topology evidence="1">Single-pass type I membrane protein</topology>
    </subcellularLocation>
</comment>
<feature type="transmembrane region" description="Helical" evidence="14">
    <location>
        <begin position="276"/>
        <end position="295"/>
    </location>
</feature>
<dbReference type="InterPro" id="IPR013783">
    <property type="entry name" value="Ig-like_fold"/>
</dbReference>
<evidence type="ECO:0000256" key="14">
    <source>
        <dbReference type="SAM" id="Phobius"/>
    </source>
</evidence>
<dbReference type="OMA" id="WTGNFYR"/>
<feature type="transmembrane region" description="Helical" evidence="14">
    <location>
        <begin position="199"/>
        <end position="223"/>
    </location>
</feature>
<accession>A0A669P633</accession>
<keyword evidence="10" id="KW-1015">Disulfide bond</keyword>
<dbReference type="Proteomes" id="UP000472261">
    <property type="component" value="Unplaced"/>
</dbReference>
<keyword evidence="2" id="KW-1003">Cell membrane</keyword>
<evidence type="ECO:0000256" key="8">
    <source>
        <dbReference type="ARBA" id="ARBA00023136"/>
    </source>
</evidence>
<dbReference type="InterPro" id="IPR036179">
    <property type="entry name" value="Ig-like_dom_sf"/>
</dbReference>
<keyword evidence="3 14" id="KW-0812">Transmembrane</keyword>
<reference evidence="16" key="1">
    <citation type="submission" date="2025-08" db="UniProtKB">
        <authorList>
            <consortium name="Ensembl"/>
        </authorList>
    </citation>
    <scope>IDENTIFICATION</scope>
</reference>
<dbReference type="GO" id="GO:0007166">
    <property type="term" value="P:cell surface receptor signaling pathway"/>
    <property type="evidence" value="ECO:0007669"/>
    <property type="project" value="TreeGrafter"/>
</dbReference>
<keyword evidence="7" id="KW-1064">Adaptive immunity</keyword>
<name>A0A669P633_PHACC</name>
<keyword evidence="17" id="KW-1185">Reference proteome</keyword>
<sequence>MPACHTPYQQGRALALPKQHLRGHGRLLPTGCNGAQGQSNTMMARFVDRNMKHPQEGQRLELECLPYNKYISIHWIHLGKDGNLHFIVSSSPIPRNIFHGNKITSPKFEARWTGNFYRLVVKNFTTQDEGIYFCTSNVNQVLHFSSGQRAFFPVTTTAAALTTPAVTTQSSQVTKKDICVQTSDPGTSNKNMLNFYCEIYIWAPLAGVCLVLLIALIVTIVLCQSKSHPDTLQRFLQPHTTEHSPLLQGNALSACCPHTPIAHPGHRKCRRTSLKIIFHISLIYTFSFRNIYHILVPDNKLQREKCYCTQLH</sequence>
<evidence type="ECO:0000256" key="1">
    <source>
        <dbReference type="ARBA" id="ARBA00004251"/>
    </source>
</evidence>
<evidence type="ECO:0000256" key="2">
    <source>
        <dbReference type="ARBA" id="ARBA00022475"/>
    </source>
</evidence>
<evidence type="ECO:0000256" key="4">
    <source>
        <dbReference type="ARBA" id="ARBA00022729"/>
    </source>
</evidence>
<dbReference type="PANTHER" id="PTHR10441:SF2">
    <property type="entry name" value="T-CELL SURFACE GLYCOPROTEIN CD8 ALPHA CHAIN"/>
    <property type="match status" value="1"/>
</dbReference>
<evidence type="ECO:0000256" key="7">
    <source>
        <dbReference type="ARBA" id="ARBA00023130"/>
    </source>
</evidence>
<dbReference type="GO" id="GO:0002456">
    <property type="term" value="P:T cell mediated immunity"/>
    <property type="evidence" value="ECO:0007669"/>
    <property type="project" value="TreeGrafter"/>
</dbReference>
<keyword evidence="13" id="KW-0393">Immunoglobulin domain</keyword>
<evidence type="ECO:0000313" key="17">
    <source>
        <dbReference type="Proteomes" id="UP000472261"/>
    </source>
</evidence>
<keyword evidence="11" id="KW-0325">Glycoprotein</keyword>
<keyword evidence="9" id="KW-0564">Palmitate</keyword>
<proteinExistence type="predicted"/>
<evidence type="ECO:0000256" key="12">
    <source>
        <dbReference type="ARBA" id="ARBA00023288"/>
    </source>
</evidence>
<protein>
    <recommendedName>
        <fullName evidence="15">Ig-like domain-containing protein</fullName>
    </recommendedName>
</protein>
<keyword evidence="8 14" id="KW-0472">Membrane</keyword>
<evidence type="ECO:0000256" key="13">
    <source>
        <dbReference type="ARBA" id="ARBA00023319"/>
    </source>
</evidence>
<evidence type="ECO:0000256" key="3">
    <source>
        <dbReference type="ARBA" id="ARBA00022692"/>
    </source>
</evidence>
<dbReference type="InterPro" id="IPR007110">
    <property type="entry name" value="Ig-like_dom"/>
</dbReference>
<dbReference type="PANTHER" id="PTHR10441">
    <property type="entry name" value="CD8 ALPHA CHAIN"/>
    <property type="match status" value="1"/>
</dbReference>
<dbReference type="FunFam" id="2.60.40.10:FF:001514">
    <property type="entry name" value="CD8 alpha chain"/>
    <property type="match status" value="1"/>
</dbReference>
<evidence type="ECO:0000259" key="15">
    <source>
        <dbReference type="PROSITE" id="PS50835"/>
    </source>
</evidence>
<reference evidence="16" key="2">
    <citation type="submission" date="2025-09" db="UniProtKB">
        <authorList>
            <consortium name="Ensembl"/>
        </authorList>
    </citation>
    <scope>IDENTIFICATION</scope>
</reference>
<keyword evidence="5" id="KW-0391">Immunity</keyword>
<dbReference type="SUPFAM" id="SSF48726">
    <property type="entry name" value="Immunoglobulin"/>
    <property type="match status" value="1"/>
</dbReference>
<evidence type="ECO:0000256" key="5">
    <source>
        <dbReference type="ARBA" id="ARBA00022859"/>
    </source>
</evidence>
<keyword evidence="12" id="KW-0449">Lipoprotein</keyword>
<dbReference type="GO" id="GO:0045065">
    <property type="term" value="P:cytotoxic T cell differentiation"/>
    <property type="evidence" value="ECO:0007669"/>
    <property type="project" value="TreeGrafter"/>
</dbReference>
<feature type="domain" description="Ig-like" evidence="15">
    <location>
        <begin position="56"/>
        <end position="145"/>
    </location>
</feature>
<evidence type="ECO:0000256" key="11">
    <source>
        <dbReference type="ARBA" id="ARBA00023180"/>
    </source>
</evidence>
<evidence type="ECO:0000256" key="6">
    <source>
        <dbReference type="ARBA" id="ARBA00022989"/>
    </source>
</evidence>
<dbReference type="PROSITE" id="PS50835">
    <property type="entry name" value="IG_LIKE"/>
    <property type="match status" value="1"/>
</dbReference>
<evidence type="ECO:0000256" key="9">
    <source>
        <dbReference type="ARBA" id="ARBA00023139"/>
    </source>
</evidence>
<dbReference type="Ensembl" id="ENSPCLT00000002241.1">
    <property type="protein sequence ID" value="ENSPCLP00000001673.1"/>
    <property type="gene ID" value="ENSPCLG00000001380.1"/>
</dbReference>
<dbReference type="Gene3D" id="2.60.40.10">
    <property type="entry name" value="Immunoglobulins"/>
    <property type="match status" value="1"/>
</dbReference>
<dbReference type="GO" id="GO:0009897">
    <property type="term" value="C:external side of plasma membrane"/>
    <property type="evidence" value="ECO:0007669"/>
    <property type="project" value="TreeGrafter"/>
</dbReference>
<organism evidence="16 17">
    <name type="scientific">Phasianus colchicus</name>
    <name type="common">Common pheasant</name>
    <dbReference type="NCBI Taxonomy" id="9054"/>
    <lineage>
        <taxon>Eukaryota</taxon>
        <taxon>Metazoa</taxon>
        <taxon>Chordata</taxon>
        <taxon>Craniata</taxon>
        <taxon>Vertebrata</taxon>
        <taxon>Euteleostomi</taxon>
        <taxon>Archelosauria</taxon>
        <taxon>Archosauria</taxon>
        <taxon>Dinosauria</taxon>
        <taxon>Saurischia</taxon>
        <taxon>Theropoda</taxon>
        <taxon>Coelurosauria</taxon>
        <taxon>Aves</taxon>
        <taxon>Neognathae</taxon>
        <taxon>Galloanserae</taxon>
        <taxon>Galliformes</taxon>
        <taxon>Phasianidae</taxon>
        <taxon>Phasianinae</taxon>
        <taxon>Phasianus</taxon>
    </lineage>
</organism>
<evidence type="ECO:0000256" key="10">
    <source>
        <dbReference type="ARBA" id="ARBA00023157"/>
    </source>
</evidence>
<dbReference type="InterPro" id="IPR015468">
    <property type="entry name" value="CD8_asu"/>
</dbReference>
<dbReference type="AlphaFoldDB" id="A0A669P633"/>
<keyword evidence="4" id="KW-0732">Signal</keyword>